<name>A0A916R1I5_9RHOB</name>
<gene>
    <name evidence="1" type="ORF">GCM10011498_21870</name>
</gene>
<dbReference type="RefSeq" id="WP_188674889.1">
    <property type="nucleotide sequence ID" value="NZ_BMKA01000003.1"/>
</dbReference>
<evidence type="ECO:0000313" key="1">
    <source>
        <dbReference type="EMBL" id="GGA20817.1"/>
    </source>
</evidence>
<dbReference type="AlphaFoldDB" id="A0A916R1I5"/>
<reference evidence="1" key="1">
    <citation type="journal article" date="2014" name="Int. J. Syst. Evol. Microbiol.">
        <title>Complete genome sequence of Corynebacterium casei LMG S-19264T (=DSM 44701T), isolated from a smear-ripened cheese.</title>
        <authorList>
            <consortium name="US DOE Joint Genome Institute (JGI-PGF)"/>
            <person name="Walter F."/>
            <person name="Albersmeier A."/>
            <person name="Kalinowski J."/>
            <person name="Ruckert C."/>
        </authorList>
    </citation>
    <scope>NUCLEOTIDE SEQUENCE</scope>
    <source>
        <strain evidence="1">CGMCC 1.15880</strain>
    </source>
</reference>
<keyword evidence="2" id="KW-1185">Reference proteome</keyword>
<organism evidence="1 2">
    <name type="scientific">Neptunicoccus cionae</name>
    <dbReference type="NCBI Taxonomy" id="2035344"/>
    <lineage>
        <taxon>Bacteria</taxon>
        <taxon>Pseudomonadati</taxon>
        <taxon>Pseudomonadota</taxon>
        <taxon>Alphaproteobacteria</taxon>
        <taxon>Rhodobacterales</taxon>
        <taxon>Paracoccaceae</taxon>
        <taxon>Neptunicoccus</taxon>
    </lineage>
</organism>
<proteinExistence type="predicted"/>
<dbReference type="EMBL" id="BMKA01000003">
    <property type="protein sequence ID" value="GGA20817.1"/>
    <property type="molecule type" value="Genomic_DNA"/>
</dbReference>
<accession>A0A916R1I5</accession>
<protein>
    <submittedName>
        <fullName evidence="1">Uncharacterized protein</fullName>
    </submittedName>
</protein>
<dbReference type="Proteomes" id="UP000628017">
    <property type="component" value="Unassembled WGS sequence"/>
</dbReference>
<reference evidence="1" key="2">
    <citation type="submission" date="2020-09" db="EMBL/GenBank/DDBJ databases">
        <authorList>
            <person name="Sun Q."/>
            <person name="Zhou Y."/>
        </authorList>
    </citation>
    <scope>NUCLEOTIDE SEQUENCE</scope>
    <source>
        <strain evidence="1">CGMCC 1.15880</strain>
    </source>
</reference>
<sequence>MSALAQGIVGGITTEAIRTSQLDTVQTDAVGILSPEQSGIPQEFWGNSDVATLSRLVAPFHERALPRINALWQRIVLSEVNPPRYNSKKGALLLARVDYLINAGALEQAEALLDRAGQHTPALFHRAFDVGLLAGRAQSACAAMLRNPSLSPDLKARVFCLARANDWSAAALTLTTAKALGQIGDADEELLARFLDPELFEEADAPPPPSPLTALDFTLREALALPRSGRALPLAFLHGDLHSQTGWRNQVLATERLVRSGAIPPDRLIALYQDGEPAASGGIWVRISAVQKLIDAIDQADEDAVSLALPEAYRTLRTVGLEFALSGMAADELRDMQLSPKAAAIRYRLWLIQTDYADLTFGYEPQNSTEAFLQAITQGDPLKNPKNDIEAAIKAAFEGTTLDVSAVTDARQGRFGEAILRSTTDLIAARYSDPLAVEACLSALLLAGMEDDARQIALAVLLQKAGQI</sequence>
<evidence type="ECO:0000313" key="2">
    <source>
        <dbReference type="Proteomes" id="UP000628017"/>
    </source>
</evidence>
<comment type="caution">
    <text evidence="1">The sequence shown here is derived from an EMBL/GenBank/DDBJ whole genome shotgun (WGS) entry which is preliminary data.</text>
</comment>